<feature type="transmembrane region" description="Helical" evidence="4">
    <location>
        <begin position="398"/>
        <end position="423"/>
    </location>
</feature>
<evidence type="ECO:0000313" key="5">
    <source>
        <dbReference type="EMBL" id="AMW99383.1"/>
    </source>
</evidence>
<dbReference type="Pfam" id="PF03323">
    <property type="entry name" value="GerA"/>
    <property type="match status" value="1"/>
</dbReference>
<feature type="compositionally biased region" description="Basic and acidic residues" evidence="3">
    <location>
        <begin position="483"/>
        <end position="493"/>
    </location>
</feature>
<dbReference type="EMBL" id="CP014806">
    <property type="protein sequence ID" value="AMW99383.1"/>
    <property type="molecule type" value="Genomic_DNA"/>
</dbReference>
<feature type="transmembrane region" description="Helical" evidence="4">
    <location>
        <begin position="234"/>
        <end position="255"/>
    </location>
</feature>
<reference evidence="5 6" key="1">
    <citation type="journal article" date="2016" name="Genome Announc.">
        <title>Whole-Genome Sequence of Rummeliibacillus stabekisii Strain PP9 Isolated from Antarctic Soil.</title>
        <authorList>
            <person name="da Mota F.F."/>
            <person name="Vollu R.E."/>
            <person name="Jurelevicius D."/>
            <person name="Seldin L."/>
        </authorList>
    </citation>
    <scope>NUCLEOTIDE SEQUENCE [LARGE SCALE GENOMIC DNA]</scope>
    <source>
        <strain evidence="5 6">PP9</strain>
    </source>
</reference>
<dbReference type="Proteomes" id="UP000076021">
    <property type="component" value="Chromosome"/>
</dbReference>
<feature type="transmembrane region" description="Helical" evidence="4">
    <location>
        <begin position="340"/>
        <end position="361"/>
    </location>
</feature>
<keyword evidence="4" id="KW-1133">Transmembrane helix</keyword>
<dbReference type="KEGG" id="rst:ATY39_07835"/>
<dbReference type="InterPro" id="IPR004995">
    <property type="entry name" value="Spore_Ger"/>
</dbReference>
<comment type="similarity">
    <text evidence="1">Belongs to the GerABKA family.</text>
</comment>
<evidence type="ECO:0000256" key="1">
    <source>
        <dbReference type="ARBA" id="ARBA00005278"/>
    </source>
</evidence>
<feature type="region of interest" description="Disordered" evidence="3">
    <location>
        <begin position="468"/>
        <end position="493"/>
    </location>
</feature>
<dbReference type="InterPro" id="IPR050768">
    <property type="entry name" value="UPF0353/GerABKA_families"/>
</dbReference>
<proteinExistence type="inferred from homology"/>
<keyword evidence="2 4" id="KW-0472">Membrane</keyword>
<dbReference type="GO" id="GO:0016020">
    <property type="term" value="C:membrane"/>
    <property type="evidence" value="ECO:0007669"/>
    <property type="project" value="InterPro"/>
</dbReference>
<dbReference type="PIRSF" id="PIRSF005690">
    <property type="entry name" value="GerBA"/>
    <property type="match status" value="1"/>
</dbReference>
<feature type="transmembrane region" description="Helical" evidence="4">
    <location>
        <begin position="315"/>
        <end position="333"/>
    </location>
</feature>
<feature type="compositionally biased region" description="Polar residues" evidence="3">
    <location>
        <begin position="472"/>
        <end position="482"/>
    </location>
</feature>
<dbReference type="PANTHER" id="PTHR22550">
    <property type="entry name" value="SPORE GERMINATION PROTEIN"/>
    <property type="match status" value="1"/>
</dbReference>
<feature type="transmembrane region" description="Helical" evidence="4">
    <location>
        <begin position="276"/>
        <end position="295"/>
    </location>
</feature>
<reference evidence="6" key="2">
    <citation type="submission" date="2016-03" db="EMBL/GenBank/DDBJ databases">
        <authorList>
            <person name="Ploux O."/>
        </authorList>
    </citation>
    <scope>NUCLEOTIDE SEQUENCE [LARGE SCALE GENOMIC DNA]</scope>
    <source>
        <strain evidence="6">PP9</strain>
    </source>
</reference>
<keyword evidence="4" id="KW-0812">Transmembrane</keyword>
<gene>
    <name evidence="5" type="ORF">ATY39_07835</name>
</gene>
<evidence type="ECO:0000256" key="3">
    <source>
        <dbReference type="SAM" id="MobiDB-lite"/>
    </source>
</evidence>
<dbReference type="OrthoDB" id="9772630at2"/>
<dbReference type="AlphaFoldDB" id="A0A143HCB7"/>
<sequence>MNLNSLKQLFQKSADVKFQQYTFDGHTIHLITCEAMIDLQLLNEVIVPRVGFLCSNLKDESIETQVESNLYVPDLTKVNDRQQAILQVYTGFVLLYFEEGEILFSSNIAKKPNRNPEESNVEATIRGPRDNFIEDVAINIAIIRKRLPTNSLCVEQFELGERSKTKVAILYFDDIANKDILNALKEQLKQVETDAVFSADILMERVEKTAPLFPKHDYTGRPDYVVQSLVRGRFIIFVDGASYAMITPVNLFLLLKTSEDNEYQVGYASVERAMRIVGLLIGSLLPAFWLSLTTFHQNQLPFQLLATVVQTNTGLPFPTALEMLLMLAMFELFREAGLRLPVVLGGTIGVVGGLIIGDAAIRAGITSPAMVVIIATSTIASFTLVNQNLSTTISLLRVFFILLAAFFGLFGFFLSFFFVLVYLSNLRIFGYPYMNIATELSWSAIFKSLFRMPAKTYTVRPESLKTIDETRTTVPQDQSKTQDQSKFKEEKNE</sequence>
<dbReference type="GO" id="GO:0009847">
    <property type="term" value="P:spore germination"/>
    <property type="evidence" value="ECO:0007669"/>
    <property type="project" value="InterPro"/>
</dbReference>
<dbReference type="PANTHER" id="PTHR22550:SF5">
    <property type="entry name" value="LEUCINE ZIPPER PROTEIN 4"/>
    <property type="match status" value="1"/>
</dbReference>
<feature type="transmembrane region" description="Helical" evidence="4">
    <location>
        <begin position="367"/>
        <end position="386"/>
    </location>
</feature>
<organism evidence="5 6">
    <name type="scientific">Rummeliibacillus stabekisii</name>
    <dbReference type="NCBI Taxonomy" id="241244"/>
    <lineage>
        <taxon>Bacteria</taxon>
        <taxon>Bacillati</taxon>
        <taxon>Bacillota</taxon>
        <taxon>Bacilli</taxon>
        <taxon>Bacillales</taxon>
        <taxon>Caryophanaceae</taxon>
        <taxon>Rummeliibacillus</taxon>
    </lineage>
</organism>
<protein>
    <submittedName>
        <fullName evidence="5">Spore gernimation protein</fullName>
    </submittedName>
</protein>
<evidence type="ECO:0000256" key="2">
    <source>
        <dbReference type="ARBA" id="ARBA00023136"/>
    </source>
</evidence>
<evidence type="ECO:0000313" key="6">
    <source>
        <dbReference type="Proteomes" id="UP000076021"/>
    </source>
</evidence>
<name>A0A143HCB7_9BACL</name>
<keyword evidence="6" id="KW-1185">Reference proteome</keyword>
<evidence type="ECO:0000256" key="4">
    <source>
        <dbReference type="SAM" id="Phobius"/>
    </source>
</evidence>
<accession>A0A143HCB7</accession>
<dbReference type="STRING" id="241244.ATY39_07835"/>